<dbReference type="SUPFAM" id="SSF54928">
    <property type="entry name" value="RNA-binding domain, RBD"/>
    <property type="match status" value="2"/>
</dbReference>
<protein>
    <submittedName>
        <fullName evidence="6">Heterogeneous nuclear ribonucleoprotein A1, A2/B1</fullName>
    </submittedName>
</protein>
<dbReference type="PANTHER" id="PTHR48033:SF17">
    <property type="entry name" value="RRM DOMAIN-CONTAINING PROTEIN"/>
    <property type="match status" value="1"/>
</dbReference>
<keyword evidence="6" id="KW-0687">Ribonucleoprotein</keyword>
<dbReference type="AlphaFoldDB" id="A0A2S2NR60"/>
<evidence type="ECO:0000313" key="6">
    <source>
        <dbReference type="EMBL" id="MBY19482.1"/>
    </source>
</evidence>
<feature type="domain" description="RRM" evidence="5">
    <location>
        <begin position="33"/>
        <end position="109"/>
    </location>
</feature>
<dbReference type="InterPro" id="IPR000504">
    <property type="entry name" value="RRM_dom"/>
</dbReference>
<dbReference type="Gene3D" id="3.30.70.330">
    <property type="match status" value="2"/>
</dbReference>
<evidence type="ECO:0000256" key="3">
    <source>
        <dbReference type="ARBA" id="ARBA00023242"/>
    </source>
</evidence>
<dbReference type="GO" id="GO:0005654">
    <property type="term" value="C:nucleoplasm"/>
    <property type="evidence" value="ECO:0007669"/>
    <property type="project" value="TreeGrafter"/>
</dbReference>
<evidence type="ECO:0000256" key="1">
    <source>
        <dbReference type="ARBA" id="ARBA00004123"/>
    </source>
</evidence>
<keyword evidence="3" id="KW-0539">Nucleus</keyword>
<sequence length="201" mass="23249">MVDLAMSNTPHIIDGREVKTKPALPHSKKHNIRQLFIRDLHLETTCESLEEFFQQWGEVESVFKRYPQTNRSRGFGFVTYSQSYMVDQAMSNTPHIIDGYEVETKIAKSHSVNELNIKVDEKKVFVSGIYRQSEHDLYLYFKKFGNIISIKIVRDKYTGNIKGFGFIKYDVQSSVDKALSIRNHLVAGGRLLTKKALCRRI</sequence>
<dbReference type="InterPro" id="IPR012677">
    <property type="entry name" value="Nucleotide-bd_a/b_plait_sf"/>
</dbReference>
<accession>A0A2S2NR60</accession>
<dbReference type="InterPro" id="IPR035979">
    <property type="entry name" value="RBD_domain_sf"/>
</dbReference>
<dbReference type="GO" id="GO:0003723">
    <property type="term" value="F:RNA binding"/>
    <property type="evidence" value="ECO:0007669"/>
    <property type="project" value="UniProtKB-UniRule"/>
</dbReference>
<name>A0A2S2NR60_SCHGA</name>
<keyword evidence="2 4" id="KW-0694">RNA-binding</keyword>
<dbReference type="EMBL" id="GGMR01006863">
    <property type="protein sequence ID" value="MBY19482.1"/>
    <property type="molecule type" value="Transcribed_RNA"/>
</dbReference>
<dbReference type="GO" id="GO:0000785">
    <property type="term" value="C:chromatin"/>
    <property type="evidence" value="ECO:0007669"/>
    <property type="project" value="TreeGrafter"/>
</dbReference>
<dbReference type="PANTHER" id="PTHR48033">
    <property type="entry name" value="RNA-BINDING (RRM/RBD/RNP MOTIFS) FAMILY PROTEIN"/>
    <property type="match status" value="1"/>
</dbReference>
<organism evidence="6">
    <name type="scientific">Schizaphis graminum</name>
    <name type="common">Green bug aphid</name>
    <dbReference type="NCBI Taxonomy" id="13262"/>
    <lineage>
        <taxon>Eukaryota</taxon>
        <taxon>Metazoa</taxon>
        <taxon>Ecdysozoa</taxon>
        <taxon>Arthropoda</taxon>
        <taxon>Hexapoda</taxon>
        <taxon>Insecta</taxon>
        <taxon>Pterygota</taxon>
        <taxon>Neoptera</taxon>
        <taxon>Paraneoptera</taxon>
        <taxon>Hemiptera</taxon>
        <taxon>Sternorrhyncha</taxon>
        <taxon>Aphidomorpha</taxon>
        <taxon>Aphidoidea</taxon>
        <taxon>Aphididae</taxon>
        <taxon>Aphidini</taxon>
        <taxon>Schizaphis</taxon>
    </lineage>
</organism>
<dbReference type="PROSITE" id="PS50102">
    <property type="entry name" value="RRM"/>
    <property type="match status" value="2"/>
</dbReference>
<evidence type="ECO:0000259" key="5">
    <source>
        <dbReference type="PROSITE" id="PS50102"/>
    </source>
</evidence>
<reference evidence="6" key="1">
    <citation type="submission" date="2018-04" db="EMBL/GenBank/DDBJ databases">
        <title>Transcriptome of Schizaphis graminum biotype I.</title>
        <authorList>
            <person name="Scully E.D."/>
            <person name="Geib S.M."/>
            <person name="Palmer N.A."/>
            <person name="Koch K."/>
            <person name="Bradshaw J."/>
            <person name="Heng-Moss T."/>
            <person name="Sarath G."/>
        </authorList>
    </citation>
    <scope>NUCLEOTIDE SEQUENCE</scope>
</reference>
<dbReference type="SMART" id="SM00360">
    <property type="entry name" value="RRM"/>
    <property type="match status" value="2"/>
</dbReference>
<dbReference type="GO" id="GO:0010468">
    <property type="term" value="P:regulation of gene expression"/>
    <property type="evidence" value="ECO:0007669"/>
    <property type="project" value="TreeGrafter"/>
</dbReference>
<gene>
    <name evidence="6" type="primary">HNRNP_0</name>
    <name evidence="6" type="ORF">g.139552</name>
</gene>
<dbReference type="GO" id="GO:1990904">
    <property type="term" value="C:ribonucleoprotein complex"/>
    <property type="evidence" value="ECO:0007669"/>
    <property type="project" value="UniProtKB-KW"/>
</dbReference>
<feature type="domain" description="RRM" evidence="5">
    <location>
        <begin position="122"/>
        <end position="201"/>
    </location>
</feature>
<dbReference type="Pfam" id="PF00076">
    <property type="entry name" value="RRM_1"/>
    <property type="match status" value="2"/>
</dbReference>
<evidence type="ECO:0000256" key="2">
    <source>
        <dbReference type="ARBA" id="ARBA00022884"/>
    </source>
</evidence>
<comment type="subcellular location">
    <subcellularLocation>
        <location evidence="1">Nucleus</location>
    </subcellularLocation>
</comment>
<evidence type="ECO:0000256" key="4">
    <source>
        <dbReference type="PROSITE-ProRule" id="PRU00176"/>
    </source>
</evidence>
<proteinExistence type="predicted"/>